<dbReference type="InterPro" id="IPR012317">
    <property type="entry name" value="Poly(ADP-ribose)pol_cat_dom"/>
</dbReference>
<evidence type="ECO:0000259" key="12">
    <source>
        <dbReference type="PROSITE" id="PS51977"/>
    </source>
</evidence>
<feature type="domain" description="WGR" evidence="12">
    <location>
        <begin position="88"/>
        <end position="188"/>
    </location>
</feature>
<dbReference type="InterPro" id="IPR004170">
    <property type="entry name" value="WWE_dom"/>
</dbReference>
<evidence type="ECO:0000313" key="14">
    <source>
        <dbReference type="Proteomes" id="UP000054560"/>
    </source>
</evidence>
<evidence type="ECO:0000256" key="5">
    <source>
        <dbReference type="ARBA" id="ARBA00023027"/>
    </source>
</evidence>
<dbReference type="InterPro" id="IPR008893">
    <property type="entry name" value="WGR_domain"/>
</dbReference>
<dbReference type="GO" id="GO:0070212">
    <property type="term" value="P:protein poly-ADP-ribosylation"/>
    <property type="evidence" value="ECO:0007669"/>
    <property type="project" value="TreeGrafter"/>
</dbReference>
<keyword evidence="5 7" id="KW-0520">NAD</keyword>
<evidence type="ECO:0000259" key="10">
    <source>
        <dbReference type="PROSITE" id="PS51059"/>
    </source>
</evidence>
<dbReference type="CDD" id="cd07997">
    <property type="entry name" value="WGR_PARP"/>
    <property type="match status" value="2"/>
</dbReference>
<evidence type="ECO:0000256" key="2">
    <source>
        <dbReference type="ARBA" id="ARBA00022676"/>
    </source>
</evidence>
<dbReference type="Pfam" id="PF05406">
    <property type="entry name" value="WGR"/>
    <property type="match status" value="2"/>
</dbReference>
<comment type="subcellular location">
    <subcellularLocation>
        <location evidence="1">Nucleus</location>
    </subcellularLocation>
</comment>
<dbReference type="InterPro" id="IPR036616">
    <property type="entry name" value="Poly(ADP-ribose)pol_reg_dom_sf"/>
</dbReference>
<dbReference type="Pfam" id="PF00644">
    <property type="entry name" value="PARP"/>
    <property type="match status" value="1"/>
</dbReference>
<evidence type="ECO:0000256" key="4">
    <source>
        <dbReference type="ARBA" id="ARBA00022695"/>
    </source>
</evidence>
<dbReference type="Gene3D" id="2.20.140.10">
    <property type="entry name" value="WGR domain"/>
    <property type="match status" value="1"/>
</dbReference>
<dbReference type="eggNOG" id="KOG1037">
    <property type="taxonomic scope" value="Eukaryota"/>
</dbReference>
<dbReference type="PROSITE" id="PS50918">
    <property type="entry name" value="WWE"/>
    <property type="match status" value="1"/>
</dbReference>
<dbReference type="GO" id="GO:0006302">
    <property type="term" value="P:double-strand break repair"/>
    <property type="evidence" value="ECO:0007669"/>
    <property type="project" value="TreeGrafter"/>
</dbReference>
<evidence type="ECO:0000313" key="13">
    <source>
        <dbReference type="EMBL" id="KNC84415.1"/>
    </source>
</evidence>
<dbReference type="InterPro" id="IPR036930">
    <property type="entry name" value="WGR_dom_sf"/>
</dbReference>
<dbReference type="Proteomes" id="UP000054560">
    <property type="component" value="Unassembled WGS sequence"/>
</dbReference>
<dbReference type="InterPro" id="IPR004102">
    <property type="entry name" value="Poly(ADP-ribose)pol_reg_dom"/>
</dbReference>
<feature type="domain" description="PARP alpha-helical" evidence="11">
    <location>
        <begin position="478"/>
        <end position="597"/>
    </location>
</feature>
<dbReference type="InterPro" id="IPR050800">
    <property type="entry name" value="ARTD/PARP"/>
</dbReference>
<dbReference type="CDD" id="cd01437">
    <property type="entry name" value="parp_like"/>
    <property type="match status" value="1"/>
</dbReference>
<dbReference type="PANTHER" id="PTHR10459:SF66">
    <property type="entry name" value="PROTEIN MONO-ADP-RIBOSYLTRANSFERASE PARP3"/>
    <property type="match status" value="1"/>
</dbReference>
<dbReference type="GO" id="GO:0003950">
    <property type="term" value="F:NAD+ poly-ADP-ribosyltransferase activity"/>
    <property type="evidence" value="ECO:0007669"/>
    <property type="project" value="UniProtKB-UniRule"/>
</dbReference>
<dbReference type="PROSITE" id="PS51059">
    <property type="entry name" value="PARP_CATALYTIC"/>
    <property type="match status" value="1"/>
</dbReference>
<dbReference type="Gene3D" id="3.30.720.50">
    <property type="match status" value="1"/>
</dbReference>
<keyword evidence="6" id="KW-0539">Nucleus</keyword>
<dbReference type="InterPro" id="IPR037197">
    <property type="entry name" value="WWE_dom_sf"/>
</dbReference>
<dbReference type="OrthoDB" id="2017365at2759"/>
<dbReference type="GO" id="GO:0005730">
    <property type="term" value="C:nucleolus"/>
    <property type="evidence" value="ECO:0007669"/>
    <property type="project" value="TreeGrafter"/>
</dbReference>
<dbReference type="GeneID" id="25903881"/>
<dbReference type="RefSeq" id="XP_014158317.1">
    <property type="nucleotide sequence ID" value="XM_014302842.1"/>
</dbReference>
<dbReference type="AlphaFoldDB" id="A0A0L0G5W2"/>
<accession>A0A0L0G5W2</accession>
<name>A0A0L0G5W2_9EUKA</name>
<proteinExistence type="predicted"/>
<evidence type="ECO:0000259" key="11">
    <source>
        <dbReference type="PROSITE" id="PS51060"/>
    </source>
</evidence>
<dbReference type="EC" id="2.4.2.-" evidence="7"/>
<evidence type="ECO:0000256" key="8">
    <source>
        <dbReference type="SAM" id="MobiDB-lite"/>
    </source>
</evidence>
<dbReference type="EMBL" id="KQ241766">
    <property type="protein sequence ID" value="KNC84415.1"/>
    <property type="molecule type" value="Genomic_DNA"/>
</dbReference>
<dbReference type="GO" id="GO:0016779">
    <property type="term" value="F:nucleotidyltransferase activity"/>
    <property type="evidence" value="ECO:0007669"/>
    <property type="project" value="UniProtKB-KW"/>
</dbReference>
<dbReference type="GO" id="GO:1990404">
    <property type="term" value="F:NAD+-protein mono-ADP-ribosyltransferase activity"/>
    <property type="evidence" value="ECO:0007669"/>
    <property type="project" value="TreeGrafter"/>
</dbReference>
<dbReference type="PROSITE" id="PS51060">
    <property type="entry name" value="PARP_ALPHA_HD"/>
    <property type="match status" value="1"/>
</dbReference>
<evidence type="ECO:0000256" key="6">
    <source>
        <dbReference type="ARBA" id="ARBA00023242"/>
    </source>
</evidence>
<dbReference type="SUPFAM" id="SSF56399">
    <property type="entry name" value="ADP-ribosylation"/>
    <property type="match status" value="1"/>
</dbReference>
<evidence type="ECO:0000256" key="3">
    <source>
        <dbReference type="ARBA" id="ARBA00022679"/>
    </source>
</evidence>
<dbReference type="Gene3D" id="1.20.142.10">
    <property type="entry name" value="Poly(ADP-ribose) polymerase, regulatory domain"/>
    <property type="match status" value="1"/>
</dbReference>
<dbReference type="SUPFAM" id="SSF142921">
    <property type="entry name" value="WGR domain-like"/>
    <property type="match status" value="2"/>
</dbReference>
<feature type="region of interest" description="Disordered" evidence="8">
    <location>
        <begin position="1"/>
        <end position="74"/>
    </location>
</feature>
<dbReference type="SMART" id="SM00773">
    <property type="entry name" value="WGR"/>
    <property type="match status" value="2"/>
</dbReference>
<evidence type="ECO:0000256" key="1">
    <source>
        <dbReference type="ARBA" id="ARBA00004123"/>
    </source>
</evidence>
<feature type="domain" description="WWE" evidence="9">
    <location>
        <begin position="191"/>
        <end position="280"/>
    </location>
</feature>
<dbReference type="Pfam" id="PF02877">
    <property type="entry name" value="PARP_reg"/>
    <property type="match status" value="1"/>
</dbReference>
<keyword evidence="4" id="KW-0548">Nucleotidyltransferase</keyword>
<feature type="compositionally biased region" description="Basic residues" evidence="8">
    <location>
        <begin position="28"/>
        <end position="39"/>
    </location>
</feature>
<dbReference type="Pfam" id="PF02825">
    <property type="entry name" value="WWE"/>
    <property type="match status" value="1"/>
</dbReference>
<keyword evidence="14" id="KW-1185">Reference proteome</keyword>
<organism evidence="13 14">
    <name type="scientific">Sphaeroforma arctica JP610</name>
    <dbReference type="NCBI Taxonomy" id="667725"/>
    <lineage>
        <taxon>Eukaryota</taxon>
        <taxon>Ichthyosporea</taxon>
        <taxon>Ichthyophonida</taxon>
        <taxon>Sphaeroforma</taxon>
    </lineage>
</organism>
<dbReference type="PANTHER" id="PTHR10459">
    <property type="entry name" value="DNA LIGASE"/>
    <property type="match status" value="1"/>
</dbReference>
<gene>
    <name evidence="13" type="ORF">SARC_03377</name>
</gene>
<dbReference type="STRING" id="667725.A0A0L0G5W2"/>
<feature type="domain" description="WGR" evidence="12">
    <location>
        <begin position="350"/>
        <end position="451"/>
    </location>
</feature>
<dbReference type="SUPFAM" id="SSF117839">
    <property type="entry name" value="WWE domain"/>
    <property type="match status" value="1"/>
</dbReference>
<reference evidence="13 14" key="1">
    <citation type="submission" date="2011-02" db="EMBL/GenBank/DDBJ databases">
        <title>The Genome Sequence of Sphaeroforma arctica JP610.</title>
        <authorList>
            <consortium name="The Broad Institute Genome Sequencing Platform"/>
            <person name="Russ C."/>
            <person name="Cuomo C."/>
            <person name="Young S.K."/>
            <person name="Zeng Q."/>
            <person name="Gargeya S."/>
            <person name="Alvarado L."/>
            <person name="Berlin A."/>
            <person name="Chapman S.B."/>
            <person name="Chen Z."/>
            <person name="Freedman E."/>
            <person name="Gellesch M."/>
            <person name="Goldberg J."/>
            <person name="Griggs A."/>
            <person name="Gujja S."/>
            <person name="Heilman E."/>
            <person name="Heiman D."/>
            <person name="Howarth C."/>
            <person name="Mehta T."/>
            <person name="Neiman D."/>
            <person name="Pearson M."/>
            <person name="Roberts A."/>
            <person name="Saif S."/>
            <person name="Shea T."/>
            <person name="Shenoy N."/>
            <person name="Sisk P."/>
            <person name="Stolte C."/>
            <person name="Sykes S."/>
            <person name="White J."/>
            <person name="Yandava C."/>
            <person name="Burger G."/>
            <person name="Gray M.W."/>
            <person name="Holland P.W.H."/>
            <person name="King N."/>
            <person name="Lang F.B.F."/>
            <person name="Roger A.J."/>
            <person name="Ruiz-Trillo I."/>
            <person name="Haas B."/>
            <person name="Nusbaum C."/>
            <person name="Birren B."/>
        </authorList>
    </citation>
    <scope>NUCLEOTIDE SEQUENCE [LARGE SCALE GENOMIC DNA]</scope>
    <source>
        <strain evidence="13 14">JP610</strain>
    </source>
</reference>
<dbReference type="Gene3D" id="3.90.228.10">
    <property type="match status" value="1"/>
</dbReference>
<evidence type="ECO:0000256" key="7">
    <source>
        <dbReference type="RuleBase" id="RU362114"/>
    </source>
</evidence>
<feature type="domain" description="PARP catalytic" evidence="10">
    <location>
        <begin position="611"/>
        <end position="822"/>
    </location>
</feature>
<dbReference type="SUPFAM" id="SSF47587">
    <property type="entry name" value="Domain of poly(ADP-ribose) polymerase"/>
    <property type="match status" value="1"/>
</dbReference>
<sequence>MMSGSVRRSTRAKPKPKAEPEPVVAKKVPAKKAAPKTKTKAAPQTPRNQKRAAKFIPKNSTKKRKTGLKGTVNSTQALGVVDPASNLSGDIAVDDNGEPYDAMLVFIEATSNTDKYFVLQLIELDDGTDDGDIVIYTRWGRTGTAGSALVESFTDFEEAIKSYDAKFKSKTGLSWADREDPPIASKYYYIHQNFDAKLQGYNVMWQYWVDDGIDGKSTGWYNYDPQGATNTEQLYSEAIMNSNFNLRSVSSGMWVYAVDFIRMKQTNVVHPNHTSRHIRRLPPGASLDKLPPQHTRTAPVCTQKATPVKKSVKKPKSAKPEPVTPKLAASARNIRQVDVDVVVAGKTPADFKVVSDDDGEYYDSVMNQCDITGSTNSNKYYKVSIYKHKKSGQYGVWTRWGRVGEALKGNTSKWFPETTLEDAVVTFSKKYKDKTGNAWGADEFKPKFGKYQPVEIDTNKTAENTPMKTEHSDIEYMPSILDAKTLDLVQTLFSSDVRNAALDEFNLDLKKLPLGVPSQQQIQRGVDVLQRISDRLAKPSKKAGESLAELSSLFYTTIPHSFGRSRPPVIDTAVKLQERFDMCDILSDMYETQQNMDKISVNQPTKKIVPHPADQHYLSLKADLKPLDSNSNVYRAIQKYFDVTKSGNSQLLDVWTVDREGEGSRYKAFDALDNRRLLWHGTNLAVVAPILTNGLRIMPHSGGRVGKGIYLAAENSKSRSYTSAYGSKYACMFLAEAALGTPHEITKDDSSLRAAPAGSDSVHAVGRMTPGSWKPITLEKKQVTVPQSAPKDTKVDSSFYQDEFLVYSESQVRTRYLITLKL</sequence>
<keyword evidence="2 7" id="KW-0328">Glycosyltransferase</keyword>
<protein>
    <recommendedName>
        <fullName evidence="7">Poly [ADP-ribose] polymerase</fullName>
        <shortName evidence="7">PARP</shortName>
        <ecNumber evidence="7">2.4.2.-</ecNumber>
    </recommendedName>
</protein>
<feature type="region of interest" description="Disordered" evidence="8">
    <location>
        <begin position="271"/>
        <end position="327"/>
    </location>
</feature>
<dbReference type="PROSITE" id="PS51977">
    <property type="entry name" value="WGR"/>
    <property type="match status" value="2"/>
</dbReference>
<evidence type="ECO:0000259" key="9">
    <source>
        <dbReference type="PROSITE" id="PS50918"/>
    </source>
</evidence>
<keyword evidence="3 7" id="KW-0808">Transferase</keyword>